<accession>A0A0P9FNG1</accession>
<organism evidence="1 2">
    <name type="scientific">Kouleothrix aurantiaca</name>
    <dbReference type="NCBI Taxonomy" id="186479"/>
    <lineage>
        <taxon>Bacteria</taxon>
        <taxon>Bacillati</taxon>
        <taxon>Chloroflexota</taxon>
        <taxon>Chloroflexia</taxon>
        <taxon>Chloroflexales</taxon>
        <taxon>Roseiflexineae</taxon>
        <taxon>Roseiflexaceae</taxon>
        <taxon>Kouleothrix</taxon>
    </lineage>
</organism>
<dbReference type="Proteomes" id="UP000050509">
    <property type="component" value="Unassembled WGS sequence"/>
</dbReference>
<comment type="caution">
    <text evidence="1">The sequence shown here is derived from an EMBL/GenBank/DDBJ whole genome shotgun (WGS) entry which is preliminary data.</text>
</comment>
<dbReference type="AlphaFoldDB" id="A0A0P9FNG1"/>
<evidence type="ECO:0000313" key="2">
    <source>
        <dbReference type="Proteomes" id="UP000050509"/>
    </source>
</evidence>
<name>A0A0P9FNG1_9CHLR</name>
<reference evidence="1 2" key="1">
    <citation type="submission" date="2015-09" db="EMBL/GenBank/DDBJ databases">
        <title>Draft genome sequence of Kouleothrix aurantiaca JCM 19913.</title>
        <authorList>
            <person name="Hemp J."/>
        </authorList>
    </citation>
    <scope>NUCLEOTIDE SEQUENCE [LARGE SCALE GENOMIC DNA]</scope>
    <source>
        <strain evidence="1 2">COM-B</strain>
    </source>
</reference>
<gene>
    <name evidence="1" type="ORF">SE17_01505</name>
</gene>
<dbReference type="EMBL" id="LJCR01000015">
    <property type="protein sequence ID" value="KPV54801.1"/>
    <property type="molecule type" value="Genomic_DNA"/>
</dbReference>
<protein>
    <submittedName>
        <fullName evidence="1">Uncharacterized protein</fullName>
    </submittedName>
</protein>
<evidence type="ECO:0000313" key="1">
    <source>
        <dbReference type="EMBL" id="KPV54801.1"/>
    </source>
</evidence>
<sequence length="189" mass="21631">MAARTMSAAEWMNVFPRWPKRRELGISASDLAATKYTDVFTVVMTPERWEQDPPLPEGTEAEVKRAVGHWLLTDFAIECPASGYQITYDRLNEPDWFYHLLEKTWFYDPTDFLDAYEAARALAWPDAPAEARFRATERQLGERPSRIPLVFAPSRVTGSYLYLPGKMKEDEQVAFAAFLAARGYYAGHP</sequence>
<proteinExistence type="predicted"/>
<keyword evidence="2" id="KW-1185">Reference proteome</keyword>